<protein>
    <submittedName>
        <fullName evidence="1">HAD-IA family hydrolase</fullName>
    </submittedName>
</protein>
<dbReference type="Gene3D" id="3.40.50.1000">
    <property type="entry name" value="HAD superfamily/HAD-like"/>
    <property type="match status" value="1"/>
</dbReference>
<dbReference type="GO" id="GO:0008967">
    <property type="term" value="F:phosphoglycolate phosphatase activity"/>
    <property type="evidence" value="ECO:0007669"/>
    <property type="project" value="TreeGrafter"/>
</dbReference>
<dbReference type="NCBIfam" id="TIGR01509">
    <property type="entry name" value="HAD-SF-IA-v3"/>
    <property type="match status" value="1"/>
</dbReference>
<organism evidence="1 2">
    <name type="scientific">Mediterraneibacter catenae</name>
    <dbReference type="NCBI Taxonomy" id="2594882"/>
    <lineage>
        <taxon>Bacteria</taxon>
        <taxon>Bacillati</taxon>
        <taxon>Bacillota</taxon>
        <taxon>Clostridia</taxon>
        <taxon>Lachnospirales</taxon>
        <taxon>Lachnospiraceae</taxon>
        <taxon>Mediterraneibacter</taxon>
    </lineage>
</organism>
<dbReference type="AlphaFoldDB" id="A0A5M9I141"/>
<dbReference type="Gene3D" id="1.10.150.240">
    <property type="entry name" value="Putative phosphatase, domain 2"/>
    <property type="match status" value="1"/>
</dbReference>
<reference evidence="1" key="1">
    <citation type="submission" date="2019-07" db="EMBL/GenBank/DDBJ databases">
        <authorList>
            <person name="Wongkuna S."/>
            <person name="Scaria J."/>
        </authorList>
    </citation>
    <scope>NUCLEOTIDE SEQUENCE [LARGE SCALE GENOMIC DNA]</scope>
    <source>
        <strain evidence="1">SW178</strain>
    </source>
</reference>
<dbReference type="SFLD" id="SFLDG01129">
    <property type="entry name" value="C1.5:_HAD__Beta-PGM__Phosphata"/>
    <property type="match status" value="1"/>
</dbReference>
<dbReference type="InterPro" id="IPR050155">
    <property type="entry name" value="HAD-like_hydrolase_sf"/>
</dbReference>
<dbReference type="SFLD" id="SFLDS00003">
    <property type="entry name" value="Haloacid_Dehalogenase"/>
    <property type="match status" value="1"/>
</dbReference>
<dbReference type="NCBIfam" id="TIGR01549">
    <property type="entry name" value="HAD-SF-IA-v1"/>
    <property type="match status" value="1"/>
</dbReference>
<dbReference type="GO" id="GO:0005829">
    <property type="term" value="C:cytosol"/>
    <property type="evidence" value="ECO:0007669"/>
    <property type="project" value="TreeGrafter"/>
</dbReference>
<evidence type="ECO:0000313" key="1">
    <source>
        <dbReference type="EMBL" id="KAA8502697.1"/>
    </source>
</evidence>
<dbReference type="InterPro" id="IPR006439">
    <property type="entry name" value="HAD-SF_hydro_IA"/>
</dbReference>
<dbReference type="InterPro" id="IPR023214">
    <property type="entry name" value="HAD_sf"/>
</dbReference>
<keyword evidence="1" id="KW-0378">Hydrolase</keyword>
<name>A0A5M9I141_9FIRM</name>
<dbReference type="SUPFAM" id="SSF56784">
    <property type="entry name" value="HAD-like"/>
    <property type="match status" value="1"/>
</dbReference>
<comment type="caution">
    <text evidence="1">The sequence shown here is derived from an EMBL/GenBank/DDBJ whole genome shotgun (WGS) entry which is preliminary data.</text>
</comment>
<dbReference type="InterPro" id="IPR036412">
    <property type="entry name" value="HAD-like_sf"/>
</dbReference>
<dbReference type="Pfam" id="PF13419">
    <property type="entry name" value="HAD_2"/>
    <property type="match status" value="1"/>
</dbReference>
<dbReference type="OrthoDB" id="9807630at2"/>
<evidence type="ECO:0000313" key="2">
    <source>
        <dbReference type="Proteomes" id="UP000322025"/>
    </source>
</evidence>
<dbReference type="PANTHER" id="PTHR43434:SF1">
    <property type="entry name" value="PHOSPHOGLYCOLATE PHOSPHATASE"/>
    <property type="match status" value="1"/>
</dbReference>
<dbReference type="FunFam" id="3.40.50.1000:FF:000022">
    <property type="entry name" value="Phosphoglycolate phosphatase"/>
    <property type="match status" value="1"/>
</dbReference>
<dbReference type="InterPro" id="IPR023198">
    <property type="entry name" value="PGP-like_dom2"/>
</dbReference>
<gene>
    <name evidence="1" type="ORF">FNY66_00075</name>
</gene>
<dbReference type="PRINTS" id="PR00413">
    <property type="entry name" value="HADHALOGNASE"/>
</dbReference>
<accession>A0A5M9I141</accession>
<dbReference type="PANTHER" id="PTHR43434">
    <property type="entry name" value="PHOSPHOGLYCOLATE PHOSPHATASE"/>
    <property type="match status" value="1"/>
</dbReference>
<sequence length="223" mass="24685">MYKACVFDLDGTLTDTLESLTYSVNETMKELGLPEITSGQCREFVGNGAKVLIEKTLRAAGDENLTRFEEAFAAYQRIFDKYCTYHVAPYPGITEMLEDMKKQGMKLGVLSNKPDRQAVHVVEEIFGANVFDHIQGQKDGIPRKPDPAALLYIADEFGVESAETLYIGDSEVDGATGNAAGMDTVLVSWGFRSRSVLEAAKPRFIVDTTDEILKIVREKGEKI</sequence>
<dbReference type="EMBL" id="VMSO01000001">
    <property type="protein sequence ID" value="KAA8502697.1"/>
    <property type="molecule type" value="Genomic_DNA"/>
</dbReference>
<dbReference type="GO" id="GO:0006281">
    <property type="term" value="P:DNA repair"/>
    <property type="evidence" value="ECO:0007669"/>
    <property type="project" value="TreeGrafter"/>
</dbReference>
<proteinExistence type="predicted"/>
<keyword evidence="2" id="KW-1185">Reference proteome</keyword>
<dbReference type="InterPro" id="IPR041492">
    <property type="entry name" value="HAD_2"/>
</dbReference>
<dbReference type="Proteomes" id="UP000322025">
    <property type="component" value="Unassembled WGS sequence"/>
</dbReference>
<dbReference type="RefSeq" id="WP_087151093.1">
    <property type="nucleotide sequence ID" value="NZ_VMSO01000001.1"/>
</dbReference>
<dbReference type="SFLD" id="SFLDG01135">
    <property type="entry name" value="C1.5.6:_HAD__Beta-PGM__Phospha"/>
    <property type="match status" value="1"/>
</dbReference>